<reference evidence="2 3" key="1">
    <citation type="journal article" date="2019" name="Nat. Ecol. Evol.">
        <title>Megaphylogeny resolves global patterns of mushroom evolution.</title>
        <authorList>
            <person name="Varga T."/>
            <person name="Krizsan K."/>
            <person name="Foldi C."/>
            <person name="Dima B."/>
            <person name="Sanchez-Garcia M."/>
            <person name="Sanchez-Ramirez S."/>
            <person name="Szollosi G.J."/>
            <person name="Szarkandi J.G."/>
            <person name="Papp V."/>
            <person name="Albert L."/>
            <person name="Andreopoulos W."/>
            <person name="Angelini C."/>
            <person name="Antonin V."/>
            <person name="Barry K.W."/>
            <person name="Bougher N.L."/>
            <person name="Buchanan P."/>
            <person name="Buyck B."/>
            <person name="Bense V."/>
            <person name="Catcheside P."/>
            <person name="Chovatia M."/>
            <person name="Cooper J."/>
            <person name="Damon W."/>
            <person name="Desjardin D."/>
            <person name="Finy P."/>
            <person name="Geml J."/>
            <person name="Haridas S."/>
            <person name="Hughes K."/>
            <person name="Justo A."/>
            <person name="Karasinski D."/>
            <person name="Kautmanova I."/>
            <person name="Kiss B."/>
            <person name="Kocsube S."/>
            <person name="Kotiranta H."/>
            <person name="LaButti K.M."/>
            <person name="Lechner B.E."/>
            <person name="Liimatainen K."/>
            <person name="Lipzen A."/>
            <person name="Lukacs Z."/>
            <person name="Mihaltcheva S."/>
            <person name="Morgado L.N."/>
            <person name="Niskanen T."/>
            <person name="Noordeloos M.E."/>
            <person name="Ohm R.A."/>
            <person name="Ortiz-Santana B."/>
            <person name="Ovrebo C."/>
            <person name="Racz N."/>
            <person name="Riley R."/>
            <person name="Savchenko A."/>
            <person name="Shiryaev A."/>
            <person name="Soop K."/>
            <person name="Spirin V."/>
            <person name="Szebenyi C."/>
            <person name="Tomsovsky M."/>
            <person name="Tulloss R.E."/>
            <person name="Uehling J."/>
            <person name="Grigoriev I.V."/>
            <person name="Vagvolgyi C."/>
            <person name="Papp T."/>
            <person name="Martin F.M."/>
            <person name="Miettinen O."/>
            <person name="Hibbett D.S."/>
            <person name="Nagy L.G."/>
        </authorList>
    </citation>
    <scope>NUCLEOTIDE SEQUENCE [LARGE SCALE GENOMIC DNA]</scope>
    <source>
        <strain evidence="2 3">CBS 121175</strain>
    </source>
</reference>
<protein>
    <recommendedName>
        <fullName evidence="1">F-box domain-containing protein</fullName>
    </recommendedName>
</protein>
<organism evidence="2 3">
    <name type="scientific">Coprinopsis marcescibilis</name>
    <name type="common">Agaric fungus</name>
    <name type="synonym">Psathyrella marcescibilis</name>
    <dbReference type="NCBI Taxonomy" id="230819"/>
    <lineage>
        <taxon>Eukaryota</taxon>
        <taxon>Fungi</taxon>
        <taxon>Dikarya</taxon>
        <taxon>Basidiomycota</taxon>
        <taxon>Agaricomycotina</taxon>
        <taxon>Agaricomycetes</taxon>
        <taxon>Agaricomycetidae</taxon>
        <taxon>Agaricales</taxon>
        <taxon>Agaricineae</taxon>
        <taxon>Psathyrellaceae</taxon>
        <taxon>Coprinopsis</taxon>
    </lineage>
</organism>
<dbReference type="Proteomes" id="UP000307440">
    <property type="component" value="Unassembled WGS sequence"/>
</dbReference>
<dbReference type="InterPro" id="IPR036047">
    <property type="entry name" value="F-box-like_dom_sf"/>
</dbReference>
<sequence length="521" mass="57903">MSDSLPPELWDNIIKYLSSPTIIGLMSVNRRFMSYALDEKYRKFKLAGQIGLHSDWLYWKILETVKTADNAPRVRYLILDTWRLSKETKIWEFCKEQNREHTLMSSEDQRLLAPYPAESITSMLADVLPRLTNVTKILLRDHPVAVSHPLLPITWSQFSRLQSLELAICLGTAKNSLPPLGVEFPELSKLTIRVNYHCAGCSVGFYNLMSSTSQPGLAAEEISAFMKNVAAFINQFKNTLTQLVLSSPSLESGDLYSGMGHFPHLASFDAGQGVSAFCKGEDSFLARNRGTIRHLSCDVLALQPEVGGVKMEQVETLTLKQHAGSAGIMAQHADIIRRLSCDVLSPRNGLGGRTMFFRSMFSTIRVLRMDREGSSLEDEDVLDFLRAVAHFGMLQPNQVETLVISIRKLTPDLLLAVARAFPALRTLDIRSSLQVDVGSQLEGAPNGCGAFAQGLRAAFATERWCLFDISLSIGGYHDSMNRRLTLWEVMLLCAQCIPSIESFNGQGNKALPQAILDEINA</sequence>
<dbReference type="SUPFAM" id="SSF52047">
    <property type="entry name" value="RNI-like"/>
    <property type="match status" value="1"/>
</dbReference>
<dbReference type="SUPFAM" id="SSF81383">
    <property type="entry name" value="F-box domain"/>
    <property type="match status" value="1"/>
</dbReference>
<feature type="domain" description="F-box" evidence="1">
    <location>
        <begin position="1"/>
        <end position="44"/>
    </location>
</feature>
<proteinExistence type="predicted"/>
<gene>
    <name evidence="2" type="ORF">FA15DRAFT_706622</name>
</gene>
<dbReference type="Pfam" id="PF00646">
    <property type="entry name" value="F-box"/>
    <property type="match status" value="1"/>
</dbReference>
<dbReference type="EMBL" id="ML210248">
    <property type="protein sequence ID" value="TFK22161.1"/>
    <property type="molecule type" value="Genomic_DNA"/>
</dbReference>
<dbReference type="InterPro" id="IPR032675">
    <property type="entry name" value="LRR_dom_sf"/>
</dbReference>
<accession>A0A5C3KNS5</accession>
<dbReference type="AlphaFoldDB" id="A0A5C3KNS5"/>
<dbReference type="InterPro" id="IPR001810">
    <property type="entry name" value="F-box_dom"/>
</dbReference>
<dbReference type="OrthoDB" id="3039255at2759"/>
<keyword evidence="3" id="KW-1185">Reference proteome</keyword>
<name>A0A5C3KNS5_COPMA</name>
<dbReference type="PROSITE" id="PS50181">
    <property type="entry name" value="FBOX"/>
    <property type="match status" value="1"/>
</dbReference>
<evidence type="ECO:0000313" key="2">
    <source>
        <dbReference type="EMBL" id="TFK22161.1"/>
    </source>
</evidence>
<evidence type="ECO:0000259" key="1">
    <source>
        <dbReference type="PROSITE" id="PS50181"/>
    </source>
</evidence>
<evidence type="ECO:0000313" key="3">
    <source>
        <dbReference type="Proteomes" id="UP000307440"/>
    </source>
</evidence>
<dbReference type="Gene3D" id="3.80.10.10">
    <property type="entry name" value="Ribonuclease Inhibitor"/>
    <property type="match status" value="1"/>
</dbReference>